<accession>A0A0F9ACP6</accession>
<name>A0A0F9ACP6_9ZZZZ</name>
<reference evidence="1" key="1">
    <citation type="journal article" date="2015" name="Nature">
        <title>Complex archaea that bridge the gap between prokaryotes and eukaryotes.</title>
        <authorList>
            <person name="Spang A."/>
            <person name="Saw J.H."/>
            <person name="Jorgensen S.L."/>
            <person name="Zaremba-Niedzwiedzka K."/>
            <person name="Martijn J."/>
            <person name="Lind A.E."/>
            <person name="van Eijk R."/>
            <person name="Schleper C."/>
            <person name="Guy L."/>
            <person name="Ettema T.J."/>
        </authorList>
    </citation>
    <scope>NUCLEOTIDE SEQUENCE</scope>
</reference>
<dbReference type="Pfam" id="PF07963">
    <property type="entry name" value="N_methyl"/>
    <property type="match status" value="1"/>
</dbReference>
<dbReference type="AlphaFoldDB" id="A0A0F9ACP6"/>
<proteinExistence type="predicted"/>
<dbReference type="EMBL" id="LAZR01046651">
    <property type="protein sequence ID" value="KKK96040.1"/>
    <property type="molecule type" value="Genomic_DNA"/>
</dbReference>
<organism evidence="1">
    <name type="scientific">marine sediment metagenome</name>
    <dbReference type="NCBI Taxonomy" id="412755"/>
    <lineage>
        <taxon>unclassified sequences</taxon>
        <taxon>metagenomes</taxon>
        <taxon>ecological metagenomes</taxon>
    </lineage>
</organism>
<gene>
    <name evidence="1" type="ORF">LCGC14_2666770</name>
</gene>
<evidence type="ECO:0000313" key="1">
    <source>
        <dbReference type="EMBL" id="KKK96040.1"/>
    </source>
</evidence>
<protein>
    <submittedName>
        <fullName evidence="1">Uncharacterized protein</fullName>
    </submittedName>
</protein>
<dbReference type="NCBIfam" id="TIGR02532">
    <property type="entry name" value="IV_pilin_GFxxxE"/>
    <property type="match status" value="1"/>
</dbReference>
<dbReference type="InterPro" id="IPR012902">
    <property type="entry name" value="N_methyl_site"/>
</dbReference>
<sequence length="180" mass="19732">MTNKRKRSSKGFTIAEVLVSLVIIALLMTAVSTAINASIINYNVNKDTFKAMNTARQALLRITTELRTANEVFTAGGTVQQGLGFDDDNDAVSDRFHTYHYNKPGDALYDNTLEDNALYLITHIAGTDTSYLLCENVTDMTFTRTPAVAPVKNVLISMTVMAGDVEKTVSTAAVIRRNMD</sequence>
<comment type="caution">
    <text evidence="1">The sequence shown here is derived from an EMBL/GenBank/DDBJ whole genome shotgun (WGS) entry which is preliminary data.</text>
</comment>